<gene>
    <name evidence="1" type="ORF">PISMIDRAFT_39787</name>
</gene>
<dbReference type="EMBL" id="KN833702">
    <property type="protein sequence ID" value="KIK26425.1"/>
    <property type="molecule type" value="Genomic_DNA"/>
</dbReference>
<accession>A0A0C9YN59</accession>
<feature type="non-terminal residue" evidence="1">
    <location>
        <position position="1"/>
    </location>
</feature>
<proteinExistence type="predicted"/>
<sequence length="103" mass="11987">VPQSIYCDRLSEQLVAQEEAKKAKKRGQLVGDGLPRLLTSDEFYQWVVDHENTTAAQKLAQENCCKQKEEQTHLMTAWKEADEACKQWNTQQKADYHHKLALW</sequence>
<dbReference type="OrthoDB" id="3269232at2759"/>
<keyword evidence="2" id="KW-1185">Reference proteome</keyword>
<dbReference type="Proteomes" id="UP000054018">
    <property type="component" value="Unassembled WGS sequence"/>
</dbReference>
<protein>
    <submittedName>
        <fullName evidence="1">Uncharacterized protein</fullName>
    </submittedName>
</protein>
<dbReference type="HOGENOM" id="CLU_061607_4_1_1"/>
<evidence type="ECO:0000313" key="1">
    <source>
        <dbReference type="EMBL" id="KIK26425.1"/>
    </source>
</evidence>
<dbReference type="AlphaFoldDB" id="A0A0C9YN59"/>
<organism evidence="1 2">
    <name type="scientific">Pisolithus microcarpus 441</name>
    <dbReference type="NCBI Taxonomy" id="765257"/>
    <lineage>
        <taxon>Eukaryota</taxon>
        <taxon>Fungi</taxon>
        <taxon>Dikarya</taxon>
        <taxon>Basidiomycota</taxon>
        <taxon>Agaricomycotina</taxon>
        <taxon>Agaricomycetes</taxon>
        <taxon>Agaricomycetidae</taxon>
        <taxon>Boletales</taxon>
        <taxon>Sclerodermatineae</taxon>
        <taxon>Pisolithaceae</taxon>
        <taxon>Pisolithus</taxon>
    </lineage>
</organism>
<evidence type="ECO:0000313" key="2">
    <source>
        <dbReference type="Proteomes" id="UP000054018"/>
    </source>
</evidence>
<reference evidence="2" key="2">
    <citation type="submission" date="2015-01" db="EMBL/GenBank/DDBJ databases">
        <title>Evolutionary Origins and Diversification of the Mycorrhizal Mutualists.</title>
        <authorList>
            <consortium name="DOE Joint Genome Institute"/>
            <consortium name="Mycorrhizal Genomics Consortium"/>
            <person name="Kohler A."/>
            <person name="Kuo A."/>
            <person name="Nagy L.G."/>
            <person name="Floudas D."/>
            <person name="Copeland A."/>
            <person name="Barry K.W."/>
            <person name="Cichocki N."/>
            <person name="Veneault-Fourrey C."/>
            <person name="LaButti K."/>
            <person name="Lindquist E.A."/>
            <person name="Lipzen A."/>
            <person name="Lundell T."/>
            <person name="Morin E."/>
            <person name="Murat C."/>
            <person name="Riley R."/>
            <person name="Ohm R."/>
            <person name="Sun H."/>
            <person name="Tunlid A."/>
            <person name="Henrissat B."/>
            <person name="Grigoriev I.V."/>
            <person name="Hibbett D.S."/>
            <person name="Martin F."/>
        </authorList>
    </citation>
    <scope>NUCLEOTIDE SEQUENCE [LARGE SCALE GENOMIC DNA]</scope>
    <source>
        <strain evidence="2">441</strain>
    </source>
</reference>
<reference evidence="1 2" key="1">
    <citation type="submission" date="2014-04" db="EMBL/GenBank/DDBJ databases">
        <authorList>
            <consortium name="DOE Joint Genome Institute"/>
            <person name="Kuo A."/>
            <person name="Kohler A."/>
            <person name="Costa M.D."/>
            <person name="Nagy L.G."/>
            <person name="Floudas D."/>
            <person name="Copeland A."/>
            <person name="Barry K.W."/>
            <person name="Cichocki N."/>
            <person name="Veneault-Fourrey C."/>
            <person name="LaButti K."/>
            <person name="Lindquist E.A."/>
            <person name="Lipzen A."/>
            <person name="Lundell T."/>
            <person name="Morin E."/>
            <person name="Murat C."/>
            <person name="Sun H."/>
            <person name="Tunlid A."/>
            <person name="Henrissat B."/>
            <person name="Grigoriev I.V."/>
            <person name="Hibbett D.S."/>
            <person name="Martin F."/>
            <person name="Nordberg H.P."/>
            <person name="Cantor M.N."/>
            <person name="Hua S.X."/>
        </authorList>
    </citation>
    <scope>NUCLEOTIDE SEQUENCE [LARGE SCALE GENOMIC DNA]</scope>
    <source>
        <strain evidence="1 2">441</strain>
    </source>
</reference>
<feature type="non-terminal residue" evidence="1">
    <location>
        <position position="103"/>
    </location>
</feature>
<dbReference type="STRING" id="765257.A0A0C9YN59"/>
<name>A0A0C9YN59_9AGAM</name>